<feature type="active site" description="Charge relay system" evidence="1">
    <location>
        <position position="249"/>
    </location>
</feature>
<evidence type="ECO:0000259" key="3">
    <source>
        <dbReference type="Pfam" id="PF05448"/>
    </source>
</evidence>
<dbReference type="eggNOG" id="COG3458">
    <property type="taxonomic scope" value="Bacteria"/>
</dbReference>
<dbReference type="Pfam" id="PF05448">
    <property type="entry name" value="AXE1"/>
    <property type="match status" value="1"/>
</dbReference>
<dbReference type="HOGENOM" id="CLU_054209_1_0_0"/>
<keyword evidence="5" id="KW-1185">Reference proteome</keyword>
<accession>A0A068NVV6</accession>
<dbReference type="STRING" id="661478.OP10G_4129"/>
<dbReference type="Gene3D" id="3.40.50.1820">
    <property type="entry name" value="alpha/beta hydrolase"/>
    <property type="match status" value="1"/>
</dbReference>
<organism evidence="4 5">
    <name type="scientific">Fimbriimonas ginsengisoli Gsoil 348</name>
    <dbReference type="NCBI Taxonomy" id="661478"/>
    <lineage>
        <taxon>Bacteria</taxon>
        <taxon>Bacillati</taxon>
        <taxon>Armatimonadota</taxon>
        <taxon>Fimbriimonadia</taxon>
        <taxon>Fimbriimonadales</taxon>
        <taxon>Fimbriimonadaceae</taxon>
        <taxon>Fimbriimonas</taxon>
    </lineage>
</organism>
<dbReference type="GO" id="GO:0052689">
    <property type="term" value="F:carboxylic ester hydrolase activity"/>
    <property type="evidence" value="ECO:0007669"/>
    <property type="project" value="TreeGrafter"/>
</dbReference>
<dbReference type="AlphaFoldDB" id="A0A068NVV6"/>
<evidence type="ECO:0000313" key="5">
    <source>
        <dbReference type="Proteomes" id="UP000027982"/>
    </source>
</evidence>
<dbReference type="SUPFAM" id="SSF53474">
    <property type="entry name" value="alpha/beta-Hydrolases"/>
    <property type="match status" value="1"/>
</dbReference>
<reference evidence="4 5" key="1">
    <citation type="journal article" date="2014" name="PLoS ONE">
        <title>The first complete genome sequence of the class fimbriimonadia in the phylum armatimonadetes.</title>
        <authorList>
            <person name="Hu Z.Y."/>
            <person name="Wang Y.Z."/>
            <person name="Im W.T."/>
            <person name="Wang S.Y."/>
            <person name="Zhao G.P."/>
            <person name="Zheng H.J."/>
            <person name="Quan Z.X."/>
        </authorList>
    </citation>
    <scope>NUCLEOTIDE SEQUENCE [LARGE SCALE GENOMIC DNA]</scope>
    <source>
        <strain evidence="4">Gsoil 348</strain>
    </source>
</reference>
<dbReference type="PANTHER" id="PTHR40111">
    <property type="entry name" value="CEPHALOSPORIN-C DEACETYLASE"/>
    <property type="match status" value="1"/>
</dbReference>
<feature type="active site" description="Charge relay system" evidence="1">
    <location>
        <position position="277"/>
    </location>
</feature>
<dbReference type="GO" id="GO:0005976">
    <property type="term" value="P:polysaccharide metabolic process"/>
    <property type="evidence" value="ECO:0007669"/>
    <property type="project" value="TreeGrafter"/>
</dbReference>
<feature type="domain" description="Acetyl xylan esterase" evidence="3">
    <location>
        <begin position="4"/>
        <end position="276"/>
    </location>
</feature>
<dbReference type="OrthoDB" id="9784033at2"/>
<evidence type="ECO:0000256" key="1">
    <source>
        <dbReference type="PIRSR" id="PIRSR639069-1"/>
    </source>
</evidence>
<dbReference type="InterPro" id="IPR039069">
    <property type="entry name" value="CE7"/>
</dbReference>
<dbReference type="KEGG" id="fgi:OP10G_4129"/>
<dbReference type="InterPro" id="IPR029058">
    <property type="entry name" value="AB_hydrolase_fold"/>
</dbReference>
<sequence>MNAADLPEDFEEFWRETVAEASSVPLNYHRSLGNDFDLPGFEVQTLVFKGMGGRTLNGWIAYPPGARRLPSFVWVPPYGRESKLPDEYGTREGFTSLSFNFHGEAAFHQEKYVTARGYFAEGAEDPESWIFRRMFQDAIIATRVLQAQVETDEDRIGAMGMSQGAGMSIWLGAWCPIVKAVCADMTFLANLWQQLTGTVYRYPLKELSDFMEELPVGEARVRNTVSYYDTVSQAGFCNVPTQVSMGLKDPASRPENVRRVFEALPGRKRLITYDWGHDWHPDMIGNNRQWLIENLP</sequence>
<protein>
    <submittedName>
        <fullName evidence="4">Acetyl xylan esterase</fullName>
    </submittedName>
</protein>
<name>A0A068NVV6_FIMGI</name>
<evidence type="ECO:0000256" key="2">
    <source>
        <dbReference type="PIRSR" id="PIRSR639069-2"/>
    </source>
</evidence>
<dbReference type="InterPro" id="IPR008391">
    <property type="entry name" value="AXE1_dom"/>
</dbReference>
<proteinExistence type="predicted"/>
<dbReference type="EMBL" id="CP007139">
    <property type="protein sequence ID" value="AIE87497.1"/>
    <property type="molecule type" value="Genomic_DNA"/>
</dbReference>
<dbReference type="PANTHER" id="PTHR40111:SF1">
    <property type="entry name" value="CEPHALOSPORIN-C DEACETYLASE"/>
    <property type="match status" value="1"/>
</dbReference>
<dbReference type="Proteomes" id="UP000027982">
    <property type="component" value="Chromosome"/>
</dbReference>
<dbReference type="RefSeq" id="WP_025228604.1">
    <property type="nucleotide sequence ID" value="NZ_CP007139.1"/>
</dbReference>
<gene>
    <name evidence="4" type="ORF">OP10G_4129</name>
</gene>
<evidence type="ECO:0000313" key="4">
    <source>
        <dbReference type="EMBL" id="AIE87497.1"/>
    </source>
</evidence>
<feature type="active site" description="Nucleophile" evidence="1">
    <location>
        <position position="162"/>
    </location>
</feature>
<feature type="binding site" evidence="2">
    <location>
        <position position="78"/>
    </location>
    <ligand>
        <name>substrate</name>
    </ligand>
</feature>